<name>W1VBF6_9ACTO</name>
<proteinExistence type="predicted"/>
<sequence length="83" mass="8618">MMIAVTSHFTSSDGAWPAPSPRRHRRRPRLRGWVIALVLAVVLAVAGATIPVNAVIESPGPTWNVLGSADAAGSETESGQSAS</sequence>
<dbReference type="EMBL" id="AZLV01000898">
    <property type="protein sequence ID" value="ETJ03041.1"/>
    <property type="molecule type" value="Genomic_DNA"/>
</dbReference>
<comment type="caution">
    <text evidence="3">The sequence shown here is derived from an EMBL/GenBank/DDBJ whole genome shotgun (WGS) entry which is preliminary data.</text>
</comment>
<protein>
    <submittedName>
        <fullName evidence="3">S16 family peptidase</fullName>
    </submittedName>
</protein>
<keyword evidence="2" id="KW-0812">Transmembrane</keyword>
<feature type="region of interest" description="Disordered" evidence="1">
    <location>
        <begin position="1"/>
        <end position="25"/>
    </location>
</feature>
<evidence type="ECO:0000256" key="1">
    <source>
        <dbReference type="SAM" id="MobiDB-lite"/>
    </source>
</evidence>
<evidence type="ECO:0000313" key="3">
    <source>
        <dbReference type="EMBL" id="ETJ03041.1"/>
    </source>
</evidence>
<evidence type="ECO:0000256" key="2">
    <source>
        <dbReference type="SAM" id="Phobius"/>
    </source>
</evidence>
<feature type="transmembrane region" description="Helical" evidence="2">
    <location>
        <begin position="32"/>
        <end position="56"/>
    </location>
</feature>
<keyword evidence="2" id="KW-1133">Transmembrane helix</keyword>
<dbReference type="Proteomes" id="UP000018852">
    <property type="component" value="Unassembled WGS sequence"/>
</dbReference>
<reference evidence="3 4" key="1">
    <citation type="submission" date="2013-12" db="EMBL/GenBank/DDBJ databases">
        <title>A Varibaculum cambriense genome reconstructed from a premature infant gut community with otherwise low bacterial novelty that shifts toward anaerobic metabolism during the third week of life.</title>
        <authorList>
            <person name="Brown C.T."/>
            <person name="Sharon I."/>
            <person name="Thomas B.C."/>
            <person name="Castelle C.J."/>
            <person name="Morowitz M.J."/>
            <person name="Banfield J.F."/>
        </authorList>
    </citation>
    <scope>NUCLEOTIDE SEQUENCE [LARGE SCALE GENOMIC DNA]</scope>
    <source>
        <strain evidence="4">DORA_12</strain>
    </source>
</reference>
<evidence type="ECO:0000313" key="4">
    <source>
        <dbReference type="Proteomes" id="UP000018852"/>
    </source>
</evidence>
<accession>W1VBF6</accession>
<dbReference type="AlphaFoldDB" id="W1VBF6"/>
<feature type="non-terminal residue" evidence="3">
    <location>
        <position position="83"/>
    </location>
</feature>
<keyword evidence="2" id="KW-0472">Membrane</keyword>
<gene>
    <name evidence="3" type="ORF">Q605_AUC00898G0004</name>
</gene>
<organism evidence="3 4">
    <name type="scientific">Actinomyces urogenitalis DORA_12</name>
    <dbReference type="NCBI Taxonomy" id="1403939"/>
    <lineage>
        <taxon>Bacteria</taxon>
        <taxon>Bacillati</taxon>
        <taxon>Actinomycetota</taxon>
        <taxon>Actinomycetes</taxon>
        <taxon>Actinomycetales</taxon>
        <taxon>Actinomycetaceae</taxon>
        <taxon>Actinomyces</taxon>
    </lineage>
</organism>